<dbReference type="GO" id="GO:0009190">
    <property type="term" value="P:cyclic nucleotide biosynthetic process"/>
    <property type="evidence" value="ECO:0007669"/>
    <property type="project" value="InterPro"/>
</dbReference>
<dbReference type="InterPro" id="IPR029787">
    <property type="entry name" value="Nucleotide_cyclase"/>
</dbReference>
<dbReference type="GO" id="GO:0005524">
    <property type="term" value="F:ATP binding"/>
    <property type="evidence" value="ECO:0007669"/>
    <property type="project" value="UniProtKB-KW"/>
</dbReference>
<dbReference type="AlphaFoldDB" id="A0A7L3SG71"/>
<dbReference type="GO" id="GO:0035556">
    <property type="term" value="P:intracellular signal transduction"/>
    <property type="evidence" value="ECO:0007669"/>
    <property type="project" value="InterPro"/>
</dbReference>
<evidence type="ECO:0000256" key="3">
    <source>
        <dbReference type="ARBA" id="ARBA00023239"/>
    </source>
</evidence>
<dbReference type="CDD" id="cd07302">
    <property type="entry name" value="CHD"/>
    <property type="match status" value="2"/>
</dbReference>
<comment type="caution">
    <text evidence="5">The sequence shown here is derived from an EMBL/GenBank/DDBJ whole genome shotgun (WGS) entry which is preliminary data.</text>
</comment>
<evidence type="ECO:0000259" key="4">
    <source>
        <dbReference type="PROSITE" id="PS50125"/>
    </source>
</evidence>
<proteinExistence type="predicted"/>
<feature type="domain" description="Guanylate cyclase" evidence="4">
    <location>
        <begin position="1"/>
        <end position="126"/>
    </location>
</feature>
<keyword evidence="1" id="KW-0547">Nucleotide-binding</keyword>
<evidence type="ECO:0000256" key="2">
    <source>
        <dbReference type="ARBA" id="ARBA00022840"/>
    </source>
</evidence>
<dbReference type="FunFam" id="3.30.70.1230:FF:000021">
    <property type="entry name" value="Adenylate cyclase type 10"/>
    <property type="match status" value="1"/>
</dbReference>
<dbReference type="PANTHER" id="PTHR16305:SF28">
    <property type="entry name" value="GUANYLATE CYCLASE DOMAIN-CONTAINING PROTEIN"/>
    <property type="match status" value="1"/>
</dbReference>
<organism evidence="5 6">
    <name type="scientific">Cepphus grylle</name>
    <name type="common">Black guillemot</name>
    <name type="synonym">Alca grylle</name>
    <dbReference type="NCBI Taxonomy" id="28697"/>
    <lineage>
        <taxon>Eukaryota</taxon>
        <taxon>Metazoa</taxon>
        <taxon>Chordata</taxon>
        <taxon>Craniata</taxon>
        <taxon>Vertebrata</taxon>
        <taxon>Euteleostomi</taxon>
        <taxon>Archelosauria</taxon>
        <taxon>Archosauria</taxon>
        <taxon>Dinosauria</taxon>
        <taxon>Saurischia</taxon>
        <taxon>Theropoda</taxon>
        <taxon>Coelurosauria</taxon>
        <taxon>Aves</taxon>
        <taxon>Neognathae</taxon>
        <taxon>Neoaves</taxon>
        <taxon>Charadriiformes</taxon>
        <taxon>Alcidae</taxon>
        <taxon>Cepphus</taxon>
    </lineage>
</organism>
<protein>
    <submittedName>
        <fullName evidence="5">ADCYA cyclase</fullName>
    </submittedName>
</protein>
<keyword evidence="6" id="KW-1185">Reference proteome</keyword>
<evidence type="ECO:0000256" key="1">
    <source>
        <dbReference type="ARBA" id="ARBA00022741"/>
    </source>
</evidence>
<dbReference type="Pfam" id="PF00211">
    <property type="entry name" value="Guanylate_cyc"/>
    <property type="match status" value="1"/>
</dbReference>
<dbReference type="PANTHER" id="PTHR16305">
    <property type="entry name" value="TESTICULAR SOLUBLE ADENYLYL CYCLASE"/>
    <property type="match status" value="1"/>
</dbReference>
<reference evidence="5 6" key="1">
    <citation type="submission" date="2019-09" db="EMBL/GenBank/DDBJ databases">
        <title>Bird 10,000 Genomes (B10K) Project - Family phase.</title>
        <authorList>
            <person name="Zhang G."/>
        </authorList>
    </citation>
    <scope>NUCLEOTIDE SEQUENCE [LARGE SCALE GENOMIC DNA]</scope>
    <source>
        <strain evidence="5">OUT-0020</strain>
        <tissue evidence="5">Liver</tissue>
    </source>
</reference>
<dbReference type="GO" id="GO:0004016">
    <property type="term" value="F:adenylate cyclase activity"/>
    <property type="evidence" value="ECO:0007669"/>
    <property type="project" value="TreeGrafter"/>
</dbReference>
<dbReference type="InterPro" id="IPR001054">
    <property type="entry name" value="A/G_cyclase"/>
</dbReference>
<keyword evidence="3" id="KW-0456">Lyase</keyword>
<sequence>LTEKFVQRSGTDRGTDELAQTLNEYLCDVLEEFLIFGGDILKFAGDAVLVLWRTPPQEVARTISLVLHCSWRIQKKYGRRDTAVGQKLQLKIGISAGPMSLPIFGDESWQHFCVFGPCLAEVRDAEEVAGAGEVVLSDTCWELCEQHRLRTKCLAGARAATAAGGCIFGGQKKWCLAEMEFSREQTSQRKCTLSRQCGETEPRGTSAAPLSVRRALAFQLDAGLPMDLLSELRPVTCIFVQLQLAADTSTEQLSAILKEASRVMLEILSPHKGHINKVLLCDKGCTFLCVLGLPGNKLPCETLHALQSALEIFNACSTMLEEIETTSVAVTRGTVFCGVTGHPLRHEYTVLGQKVNLAARMMVHYPGLVSCDA</sequence>
<dbReference type="EMBL" id="VZUD01002962">
    <property type="protein sequence ID" value="NXV24819.1"/>
    <property type="molecule type" value="Genomic_DNA"/>
</dbReference>
<evidence type="ECO:0000313" key="5">
    <source>
        <dbReference type="EMBL" id="NXV24819.1"/>
    </source>
</evidence>
<dbReference type="PROSITE" id="PS50125">
    <property type="entry name" value="GUANYLATE_CYCLASE_2"/>
    <property type="match status" value="2"/>
</dbReference>
<dbReference type="SUPFAM" id="SSF55073">
    <property type="entry name" value="Nucleotide cyclase"/>
    <property type="match status" value="2"/>
</dbReference>
<feature type="non-terminal residue" evidence="5">
    <location>
        <position position="373"/>
    </location>
</feature>
<dbReference type="Gene3D" id="3.30.70.1230">
    <property type="entry name" value="Nucleotide cyclase"/>
    <property type="match status" value="2"/>
</dbReference>
<dbReference type="GO" id="GO:0005737">
    <property type="term" value="C:cytoplasm"/>
    <property type="evidence" value="ECO:0007669"/>
    <property type="project" value="TreeGrafter"/>
</dbReference>
<gene>
    <name evidence="5" type="primary">Adcy10</name>
    <name evidence="5" type="ORF">CEPGRY_R01612</name>
</gene>
<feature type="non-terminal residue" evidence="5">
    <location>
        <position position="1"/>
    </location>
</feature>
<feature type="domain" description="Guanylate cyclase" evidence="4">
    <location>
        <begin position="226"/>
        <end position="362"/>
    </location>
</feature>
<dbReference type="Proteomes" id="UP000578766">
    <property type="component" value="Unassembled WGS sequence"/>
</dbReference>
<keyword evidence="2" id="KW-0067">ATP-binding</keyword>
<name>A0A7L3SG71_CEPGR</name>
<dbReference type="FunFam" id="3.30.70.1230:FF:000017">
    <property type="entry name" value="Adenylate cyclase type 10"/>
    <property type="match status" value="1"/>
</dbReference>
<accession>A0A7L3SG71</accession>
<evidence type="ECO:0000313" key="6">
    <source>
        <dbReference type="Proteomes" id="UP000578766"/>
    </source>
</evidence>